<proteinExistence type="predicted"/>
<dbReference type="KEGG" id="gdi:GDI3130"/>
<reference evidence="1 2" key="1">
    <citation type="journal article" date="2009" name="BMC Genomics">
        <title>Complete genome sequence of the sugarcane nitrogen-fixing endophyte Gluconacetobacter diazotrophicus Pal5.</title>
        <authorList>
            <person name="Bertalan M."/>
            <person name="Albano R."/>
            <person name="Padua V."/>
            <person name="Rouws L."/>
            <person name="Rojas C."/>
            <person name="Hemerly A."/>
            <person name="Teixeira K."/>
            <person name="Schwab S."/>
            <person name="Araujo J."/>
            <person name="Oliveira A."/>
            <person name="Franca L."/>
            <person name="Magalhaes V."/>
            <person name="Alqueres S."/>
            <person name="Cardoso A."/>
            <person name="Almeida W."/>
            <person name="Loureiro M.M."/>
            <person name="Nogueira E."/>
            <person name="Cidade D."/>
            <person name="Oliveira D."/>
            <person name="Simao T."/>
            <person name="Macedo J."/>
            <person name="Valadao A."/>
            <person name="Dreschsel M."/>
            <person name="Freitas F."/>
            <person name="Vidal M."/>
            <person name="Guedes H."/>
            <person name="Rodrigues E."/>
            <person name="Meneses C."/>
            <person name="Brioso P."/>
            <person name="Pozzer L."/>
            <person name="Figueiredo D."/>
            <person name="Montano H."/>
            <person name="Junior J."/>
            <person name="Filho G."/>
            <person name="Flores V."/>
            <person name="Ferreira B."/>
            <person name="Branco A."/>
            <person name="Gonzalez P."/>
            <person name="Guillobel H."/>
            <person name="Lemos M."/>
            <person name="Seibel L."/>
            <person name="Macedo J."/>
            <person name="Alves-Ferreira M."/>
            <person name="Sachetto-Martins G."/>
            <person name="Coelho A."/>
            <person name="Santos E."/>
            <person name="Amaral G."/>
            <person name="Neves A."/>
            <person name="Pacheco A.B."/>
            <person name="Carvalho D."/>
            <person name="Lery L."/>
            <person name="Bisch P."/>
            <person name="Rossle S.C."/>
            <person name="Urmenyi T."/>
            <person name="Kruger W.V."/>
            <person name="Martins O."/>
            <person name="Baldani J.I."/>
            <person name="Ferreira P.C."/>
        </authorList>
    </citation>
    <scope>NUCLEOTIDE SEQUENCE [LARGE SCALE GENOMIC DNA]</scope>
    <source>
        <strain evidence="2">ATCC 49037 / DSM 5601 / CCUG 37298 / CIP 103539 / LMG 7603 / PAl5</strain>
    </source>
</reference>
<keyword evidence="2" id="KW-1185">Reference proteome</keyword>
<dbReference type="Proteomes" id="UP000001176">
    <property type="component" value="Chromosome"/>
</dbReference>
<sequence>MDGKYSQCCHLDLSGRNAAERYGAVMHSVDETPPLVVNAGSVCIIVSDGRGGCHPDLT</sequence>
<accession>A9HSF9</accession>
<evidence type="ECO:0000313" key="1">
    <source>
        <dbReference type="EMBL" id="CAP57073.1"/>
    </source>
</evidence>
<evidence type="ECO:0000313" key="2">
    <source>
        <dbReference type="Proteomes" id="UP000001176"/>
    </source>
</evidence>
<protein>
    <submittedName>
        <fullName evidence="1">Uncharacterized protein</fullName>
    </submittedName>
</protein>
<gene>
    <name evidence="1" type="ordered locus">GDI3130</name>
</gene>
<name>A9HSF9_GLUDA</name>
<organism evidence="1 2">
    <name type="scientific">Gluconacetobacter diazotrophicus (strain ATCC 49037 / DSM 5601 / CCUG 37298 / CIP 103539 / LMG 7603 / PAl5)</name>
    <dbReference type="NCBI Taxonomy" id="272568"/>
    <lineage>
        <taxon>Bacteria</taxon>
        <taxon>Pseudomonadati</taxon>
        <taxon>Pseudomonadota</taxon>
        <taxon>Alphaproteobacteria</taxon>
        <taxon>Acetobacterales</taxon>
        <taxon>Acetobacteraceae</taxon>
        <taxon>Gluconacetobacter</taxon>
    </lineage>
</organism>
<dbReference type="EMBL" id="AM889285">
    <property type="protein sequence ID" value="CAP57073.1"/>
    <property type="molecule type" value="Genomic_DNA"/>
</dbReference>
<dbReference type="AlphaFoldDB" id="A9HSF9"/>